<evidence type="ECO:0000259" key="1">
    <source>
        <dbReference type="Pfam" id="PF05292"/>
    </source>
</evidence>
<reference evidence="3" key="1">
    <citation type="submission" date="2021-02" db="EMBL/GenBank/DDBJ databases">
        <authorList>
            <person name="Nowell W R."/>
        </authorList>
    </citation>
    <scope>NUCLEOTIDE SEQUENCE</scope>
</reference>
<dbReference type="PANTHER" id="PTHR28641:SF1">
    <property type="entry name" value="MALONYL-COA DECARBOXYLASE, MITOCHONDRIAL"/>
    <property type="match status" value="1"/>
</dbReference>
<dbReference type="OrthoDB" id="426718at2759"/>
<accession>A0A814BKP4</accession>
<comment type="caution">
    <text evidence="3">The sequence shown here is derived from an EMBL/GenBank/DDBJ whole genome shotgun (WGS) entry which is preliminary data.</text>
</comment>
<dbReference type="InterPro" id="IPR038917">
    <property type="entry name" value="Malonyl_CoA_deC"/>
</dbReference>
<dbReference type="EMBL" id="CAJOBC010001930">
    <property type="protein sequence ID" value="CAF3706563.1"/>
    <property type="molecule type" value="Genomic_DNA"/>
</dbReference>
<sequence length="624" mass="72230">MASTVRLRNLLNEIFSLGRRSPILSSEYVRIFLKHYDRSNKNEKYSVLSYIAESYHLDPKTILNELSQVQNDKTNIIQKCQRLNNLTQPKYTELFHLIGRQEEGVKQLVKLRSDLLNFLDEPEYNVQSTSEIRQYLKRMSEVLKQLLATWFTTGLLSVERVTWQSPCEIVQRVSEYEAVHPIRTWVDLKRRLGPYRRCFVYTHFMMKNDPLVILHVALMDNISDSIQEIIRRVTLHDESHTETPTSDSSLATSSTDSLIPSIKSMPSEENPEFIHSAIFYSISSTQSGLRGIELGNSLIKRCVQDIQIEYPKLQQFSSLSPIPGFRAWLTDKIKHGCPQLLSLERSEWLKSVLATNIWHLDTNVLNEIKPILMKLCAHYLYVEKQRGFALNPVTNFHLKNGACIWRLNWLADTSERGLKSSCTMMVNYRYYLNDIEQNSIEYIDKKVCTADEQFLKWLTHSKDRFFTMDQDELLRQLIENNPINVETLINGPIDLPISSVSSTSMESMEKNQQLLVHNVNDNNNDIDEFVDETFIERILALKEMFPEPVQQFGEKLNHLTSKTSKLAYKNVRSASWWCMSSFSILIFPILVQKELLQVAQQIAQEQRSLLLGPQATIGGASAFM</sequence>
<feature type="domain" description="Malonyl-CoA decarboxylase N-terminal" evidence="2">
    <location>
        <begin position="56"/>
        <end position="151"/>
    </location>
</feature>
<dbReference type="Pfam" id="PF05292">
    <property type="entry name" value="MCD"/>
    <property type="match status" value="1"/>
</dbReference>
<proteinExistence type="predicted"/>
<dbReference type="GO" id="GO:0005782">
    <property type="term" value="C:peroxisomal matrix"/>
    <property type="evidence" value="ECO:0007669"/>
    <property type="project" value="TreeGrafter"/>
</dbReference>
<dbReference type="Proteomes" id="UP000677228">
    <property type="component" value="Unassembled WGS sequence"/>
</dbReference>
<keyword evidence="7" id="KW-1185">Reference proteome</keyword>
<protein>
    <recommendedName>
        <fullName evidence="8">Malonyl-CoA decarboxylase</fullName>
    </recommendedName>
</protein>
<evidence type="ECO:0000313" key="3">
    <source>
        <dbReference type="EMBL" id="CAF0928207.1"/>
    </source>
</evidence>
<dbReference type="InterPro" id="IPR042303">
    <property type="entry name" value="Malonyl_CoA_deC_C_sf"/>
</dbReference>
<dbReference type="GO" id="GO:2001294">
    <property type="term" value="P:malonyl-CoA catabolic process"/>
    <property type="evidence" value="ECO:0007669"/>
    <property type="project" value="TreeGrafter"/>
</dbReference>
<dbReference type="InterPro" id="IPR038351">
    <property type="entry name" value="MCD_N_sf"/>
</dbReference>
<dbReference type="GO" id="GO:0005759">
    <property type="term" value="C:mitochondrial matrix"/>
    <property type="evidence" value="ECO:0007669"/>
    <property type="project" value="TreeGrafter"/>
</dbReference>
<dbReference type="GO" id="GO:0050080">
    <property type="term" value="F:malonyl-CoA decarboxylase activity"/>
    <property type="evidence" value="ECO:0007669"/>
    <property type="project" value="InterPro"/>
</dbReference>
<dbReference type="EMBL" id="CAJNOK010015861">
    <property type="protein sequence ID" value="CAF1233648.1"/>
    <property type="molecule type" value="Genomic_DNA"/>
</dbReference>
<feature type="domain" description="Malonyl-CoA decarboxylase C-terminal" evidence="1">
    <location>
        <begin position="154"/>
        <end position="430"/>
    </location>
</feature>
<dbReference type="Pfam" id="PF17408">
    <property type="entry name" value="MCD_N"/>
    <property type="match status" value="1"/>
</dbReference>
<dbReference type="Gene3D" id="1.20.140.90">
    <property type="entry name" value="Malonyl-CoA decarboxylase, oligemerization domain"/>
    <property type="match status" value="1"/>
</dbReference>
<dbReference type="AlphaFoldDB" id="A0A814BKP4"/>
<dbReference type="EMBL" id="CAJNOQ010001930">
    <property type="protein sequence ID" value="CAF0928207.1"/>
    <property type="molecule type" value="Genomic_DNA"/>
</dbReference>
<name>A0A814BKP4_9BILA</name>
<dbReference type="Proteomes" id="UP000663829">
    <property type="component" value="Unassembled WGS sequence"/>
</dbReference>
<evidence type="ECO:0000313" key="5">
    <source>
        <dbReference type="EMBL" id="CAF3706563.1"/>
    </source>
</evidence>
<evidence type="ECO:0000259" key="2">
    <source>
        <dbReference type="Pfam" id="PF17408"/>
    </source>
</evidence>
<evidence type="ECO:0000313" key="6">
    <source>
        <dbReference type="EMBL" id="CAF4041797.1"/>
    </source>
</evidence>
<dbReference type="GO" id="GO:0006085">
    <property type="term" value="P:acetyl-CoA biosynthetic process"/>
    <property type="evidence" value="ECO:0007669"/>
    <property type="project" value="TreeGrafter"/>
</dbReference>
<dbReference type="Gene3D" id="3.40.630.150">
    <property type="entry name" value="Malonyl-CoA decarboxylase, catalytic domain"/>
    <property type="match status" value="1"/>
</dbReference>
<evidence type="ECO:0008006" key="8">
    <source>
        <dbReference type="Google" id="ProtNLM"/>
    </source>
</evidence>
<evidence type="ECO:0000313" key="7">
    <source>
        <dbReference type="Proteomes" id="UP000663829"/>
    </source>
</evidence>
<dbReference type="InterPro" id="IPR035372">
    <property type="entry name" value="MCD_N"/>
</dbReference>
<organism evidence="3 7">
    <name type="scientific">Didymodactylos carnosus</name>
    <dbReference type="NCBI Taxonomy" id="1234261"/>
    <lineage>
        <taxon>Eukaryota</taxon>
        <taxon>Metazoa</taxon>
        <taxon>Spiralia</taxon>
        <taxon>Gnathifera</taxon>
        <taxon>Rotifera</taxon>
        <taxon>Eurotatoria</taxon>
        <taxon>Bdelloidea</taxon>
        <taxon>Philodinida</taxon>
        <taxon>Philodinidae</taxon>
        <taxon>Didymodactylos</taxon>
    </lineage>
</organism>
<dbReference type="Proteomes" id="UP000681722">
    <property type="component" value="Unassembled WGS sequence"/>
</dbReference>
<dbReference type="Proteomes" id="UP000682733">
    <property type="component" value="Unassembled WGS sequence"/>
</dbReference>
<evidence type="ECO:0000313" key="4">
    <source>
        <dbReference type="EMBL" id="CAF1233648.1"/>
    </source>
</evidence>
<gene>
    <name evidence="3" type="ORF">GPM918_LOCUS10037</name>
    <name evidence="4" type="ORF">OVA965_LOCUS25500</name>
    <name evidence="5" type="ORF">SRO942_LOCUS10038</name>
    <name evidence="6" type="ORF">TMI583_LOCUS26232</name>
</gene>
<dbReference type="EMBL" id="CAJOBA010037410">
    <property type="protein sequence ID" value="CAF4041797.1"/>
    <property type="molecule type" value="Genomic_DNA"/>
</dbReference>
<dbReference type="PANTHER" id="PTHR28641">
    <property type="match status" value="1"/>
</dbReference>
<dbReference type="GO" id="GO:0006633">
    <property type="term" value="P:fatty acid biosynthetic process"/>
    <property type="evidence" value="ECO:0007669"/>
    <property type="project" value="InterPro"/>
</dbReference>
<dbReference type="CDD" id="cd22884">
    <property type="entry name" value="TOM22"/>
    <property type="match status" value="1"/>
</dbReference>
<dbReference type="InterPro" id="IPR007956">
    <property type="entry name" value="Malonyl_CoA_deC_C"/>
</dbReference>